<evidence type="ECO:0008006" key="4">
    <source>
        <dbReference type="Google" id="ProtNLM"/>
    </source>
</evidence>
<accession>A0A8X6MJ83</accession>
<keyword evidence="1" id="KW-0812">Transmembrane</keyword>
<dbReference type="EMBL" id="BMAW01092770">
    <property type="protein sequence ID" value="GFS56923.1"/>
    <property type="molecule type" value="Genomic_DNA"/>
</dbReference>
<comment type="caution">
    <text evidence="2">The sequence shown here is derived from an EMBL/GenBank/DDBJ whole genome shotgun (WGS) entry which is preliminary data.</text>
</comment>
<dbReference type="OrthoDB" id="6433717at2759"/>
<feature type="transmembrane region" description="Helical" evidence="1">
    <location>
        <begin position="71"/>
        <end position="89"/>
    </location>
</feature>
<organism evidence="2 3">
    <name type="scientific">Nephila pilipes</name>
    <name type="common">Giant wood spider</name>
    <name type="synonym">Nephila maculata</name>
    <dbReference type="NCBI Taxonomy" id="299642"/>
    <lineage>
        <taxon>Eukaryota</taxon>
        <taxon>Metazoa</taxon>
        <taxon>Ecdysozoa</taxon>
        <taxon>Arthropoda</taxon>
        <taxon>Chelicerata</taxon>
        <taxon>Arachnida</taxon>
        <taxon>Araneae</taxon>
        <taxon>Araneomorphae</taxon>
        <taxon>Entelegynae</taxon>
        <taxon>Araneoidea</taxon>
        <taxon>Nephilidae</taxon>
        <taxon>Nephila</taxon>
    </lineage>
</organism>
<name>A0A8X6MJ83_NEPPI</name>
<feature type="transmembrane region" description="Helical" evidence="1">
    <location>
        <begin position="124"/>
        <end position="148"/>
    </location>
</feature>
<feature type="transmembrane region" description="Helical" evidence="1">
    <location>
        <begin position="184"/>
        <end position="206"/>
    </location>
</feature>
<dbReference type="AlphaFoldDB" id="A0A8X6MJ83"/>
<protein>
    <recommendedName>
        <fullName evidence="4">Gustatory receptor</fullName>
    </recommendedName>
</protein>
<keyword evidence="1" id="KW-0472">Membrane</keyword>
<keyword evidence="1" id="KW-1133">Transmembrane helix</keyword>
<feature type="transmembrane region" description="Helical" evidence="1">
    <location>
        <begin position="45"/>
        <end position="65"/>
    </location>
</feature>
<evidence type="ECO:0000256" key="1">
    <source>
        <dbReference type="SAM" id="Phobius"/>
    </source>
</evidence>
<dbReference type="Proteomes" id="UP000887013">
    <property type="component" value="Unassembled WGS sequence"/>
</dbReference>
<proteinExistence type="predicted"/>
<feature type="transmembrane region" description="Helical" evidence="1">
    <location>
        <begin position="367"/>
        <end position="384"/>
    </location>
</feature>
<reference evidence="2" key="1">
    <citation type="submission" date="2020-08" db="EMBL/GenBank/DDBJ databases">
        <title>Multicomponent nature underlies the extraordinary mechanical properties of spider dragline silk.</title>
        <authorList>
            <person name="Kono N."/>
            <person name="Nakamura H."/>
            <person name="Mori M."/>
            <person name="Yoshida Y."/>
            <person name="Ohtoshi R."/>
            <person name="Malay A.D."/>
            <person name="Moran D.A.P."/>
            <person name="Tomita M."/>
            <person name="Numata K."/>
            <person name="Arakawa K."/>
        </authorList>
    </citation>
    <scope>NUCLEOTIDE SEQUENCE</scope>
</reference>
<feature type="transmembrane region" description="Helical" evidence="1">
    <location>
        <begin position="290"/>
        <end position="313"/>
    </location>
</feature>
<gene>
    <name evidence="2" type="primary">AVEN_109535_1</name>
    <name evidence="2" type="ORF">NPIL_395601</name>
</gene>
<evidence type="ECO:0000313" key="2">
    <source>
        <dbReference type="EMBL" id="GFS56923.1"/>
    </source>
</evidence>
<sequence length="389" mass="44242">MEIPSELELILKCFPLAGVIFSLTKPENKKTTMSDKLISIAKFSVEIIFLLYTAYTIYLAIYFGVYASKTLRVTSVAINAVLLLLRLSILTQKSRTLKTLLKLRAFEAPDFGNRKRVESNLWKSALFACGLCLFTPVSIAVCSTAMIFSDVDKYRFILNLINKDSATSLNIVSILIFFGHQVMYMIHFFMFPGLMMTFLSFVYLTFVKTFLRHLEAIRFELLHKFSREAISKALMVFTVARKIRSDIEKSVSFITFVAYVLTFGNILHLVCACASDYLSDEESMRDAYSISIFSWTVVWFIVLTMCGSQVAGIEVFSKNMGQEVISMNFESKTEGNKKLIYLTLLNSCSGYKMRFTGWGMFEVDKKLFLTISGVLVTYGVLFTSELRNT</sequence>
<keyword evidence="3" id="KW-1185">Reference proteome</keyword>
<evidence type="ECO:0000313" key="3">
    <source>
        <dbReference type="Proteomes" id="UP000887013"/>
    </source>
</evidence>
<feature type="transmembrane region" description="Helical" evidence="1">
    <location>
        <begin position="6"/>
        <end position="24"/>
    </location>
</feature>
<feature type="transmembrane region" description="Helical" evidence="1">
    <location>
        <begin position="251"/>
        <end position="270"/>
    </location>
</feature>